<organism evidence="2 3">
    <name type="scientific">Stachybotrys chartarum (strain CBS 109288 / IBT 7711)</name>
    <name type="common">Toxic black mold</name>
    <name type="synonym">Stilbospora chartarum</name>
    <dbReference type="NCBI Taxonomy" id="1280523"/>
    <lineage>
        <taxon>Eukaryota</taxon>
        <taxon>Fungi</taxon>
        <taxon>Dikarya</taxon>
        <taxon>Ascomycota</taxon>
        <taxon>Pezizomycotina</taxon>
        <taxon>Sordariomycetes</taxon>
        <taxon>Hypocreomycetidae</taxon>
        <taxon>Hypocreales</taxon>
        <taxon>Stachybotryaceae</taxon>
        <taxon>Stachybotrys</taxon>
    </lineage>
</organism>
<evidence type="ECO:0000259" key="1">
    <source>
        <dbReference type="Pfam" id="PF00149"/>
    </source>
</evidence>
<dbReference type="Pfam" id="PF00149">
    <property type="entry name" value="Metallophos"/>
    <property type="match status" value="1"/>
</dbReference>
<sequence>MADRFVPQSDRLRIVCVSDTHNDNCTKSIPDADIVIHSGDMTDYGTIEELRDAYRWIAALPHKVKIVIAGNHDIGLDKEHKLYLPEAVELFTSESAQAAGIHYIDRQSKVIPLDTNYSRTLSVYGNPAQPDFLKSSYAFTYLPHPSPEASDAWKTAPVVGTAASIWVTHGGPLGHLDWIPIPSLRGCEIQAQAVAKARPVLAVFGHFHISHGVELVTWKQEGEGEEKTEVLVKDGSPCLLDFMQEDRRFRKGEKTIFVNAAWMTLDKTQTENRYQPVVLDLPASVLS</sequence>
<reference evidence="2 3" key="1">
    <citation type="journal article" date="2014" name="BMC Genomics">
        <title>Comparative genome sequencing reveals chemotype-specific gene clusters in the toxigenic black mold Stachybotrys.</title>
        <authorList>
            <person name="Semeiks J."/>
            <person name="Borek D."/>
            <person name="Otwinowski Z."/>
            <person name="Grishin N.V."/>
        </authorList>
    </citation>
    <scope>NUCLEOTIDE SEQUENCE [LARGE SCALE GENOMIC DNA]</scope>
    <source>
        <strain evidence="3">CBS 109288 / IBT 7711</strain>
    </source>
</reference>
<protein>
    <recommendedName>
        <fullName evidence="1">Calcineurin-like phosphoesterase domain-containing protein</fullName>
    </recommendedName>
</protein>
<feature type="domain" description="Calcineurin-like phosphoesterase" evidence="1">
    <location>
        <begin position="12"/>
        <end position="209"/>
    </location>
</feature>
<dbReference type="OrthoDB" id="630188at2759"/>
<dbReference type="InterPro" id="IPR004843">
    <property type="entry name" value="Calcineurin-like_PHP"/>
</dbReference>
<dbReference type="AlphaFoldDB" id="A0A084AF26"/>
<dbReference type="PANTHER" id="PTHR12905">
    <property type="entry name" value="METALLOPHOSPHOESTERASE"/>
    <property type="match status" value="1"/>
</dbReference>
<evidence type="ECO:0000313" key="3">
    <source>
        <dbReference type="Proteomes" id="UP000028045"/>
    </source>
</evidence>
<proteinExistence type="predicted"/>
<gene>
    <name evidence="2" type="ORF">S7711_10215</name>
</gene>
<accession>A0A084AF26</accession>
<dbReference type="EMBL" id="KL649629">
    <property type="protein sequence ID" value="KEY63905.1"/>
    <property type="molecule type" value="Genomic_DNA"/>
</dbReference>
<keyword evidence="3" id="KW-1185">Reference proteome</keyword>
<dbReference type="GO" id="GO:0016787">
    <property type="term" value="F:hydrolase activity"/>
    <property type="evidence" value="ECO:0007669"/>
    <property type="project" value="InterPro"/>
</dbReference>
<dbReference type="CDD" id="cd07379">
    <property type="entry name" value="MPP_239FB"/>
    <property type="match status" value="1"/>
</dbReference>
<dbReference type="InterPro" id="IPR051693">
    <property type="entry name" value="UPF0046_metallophosphoest"/>
</dbReference>
<dbReference type="HOGENOM" id="CLU_041441_3_1_1"/>
<dbReference type="SUPFAM" id="SSF56300">
    <property type="entry name" value="Metallo-dependent phosphatases"/>
    <property type="match status" value="1"/>
</dbReference>
<dbReference type="InterPro" id="IPR029052">
    <property type="entry name" value="Metallo-depent_PP-like"/>
</dbReference>
<dbReference type="Gene3D" id="3.60.21.10">
    <property type="match status" value="1"/>
</dbReference>
<evidence type="ECO:0000313" key="2">
    <source>
        <dbReference type="EMBL" id="KEY63905.1"/>
    </source>
</evidence>
<dbReference type="PANTHER" id="PTHR12905:SF0">
    <property type="entry name" value="CALCINEURIN-LIKE PHOSPHOESTERASE DOMAIN-CONTAINING PROTEIN"/>
    <property type="match status" value="1"/>
</dbReference>
<name>A0A084AF26_STACB</name>
<dbReference type="Proteomes" id="UP000028045">
    <property type="component" value="Unassembled WGS sequence"/>
</dbReference>